<dbReference type="AlphaFoldDB" id="A0A4Q9MDU1"/>
<dbReference type="InterPro" id="IPR036047">
    <property type="entry name" value="F-box-like_dom_sf"/>
</dbReference>
<name>A0A4Q9MDU1_9APHY</name>
<dbReference type="Proteomes" id="UP000292957">
    <property type="component" value="Unassembled WGS sequence"/>
</dbReference>
<sequence>MQFVSLPPELLATILLDLGFRDLLRCRQVCSLFKSVIDGDVRAHYKVELAAAGMEDGPPSALTPAERLSILRRRQDAWTKLAWTAKEEVPMRRGGVWELYGNVLAQAEGERTLHFKQLPSAIRGIKGKEWTIQDVGCKIRDFGMDPAQDLLIVLEHCSEPDGSEVTCRVHLRSLSTGAPHPAASKTGILTPCLPEGRCTYTIQTSEDNLGLLISGLDELIYKLVIFNWKTGALRLCTAGPDLPSFAFLSTRHILIAILPELELTEDNNIRGPNDPYLIVVDVDANPVPYPPAPCESSPAPTCSTDLKYVCAFRYPRLGDTFIVTDISIRSDPAPNWRPSPSLGVPFSVSREDRLLVITLQLYEGPTRFGIFSLVLTSTFLSRVARVEREGAETGGGDVGWTEWGPQGSRLLLAPETHTRVWVCYVYGTTFGLLRWRGSRKVVLTLDFNQLAIRRARLKGGGCFGLGDSAEAAADGGWDAGGVKMTEMTAFRPGRVFKEEVATGLGYWLRMLPSLPFGDEESSDGTLDEERQFEAVMLAEDAFVVVSDDEDVRKYRILTF</sequence>
<feature type="domain" description="F-box" evidence="1">
    <location>
        <begin position="1"/>
        <end position="48"/>
    </location>
</feature>
<dbReference type="SUPFAM" id="SSF81383">
    <property type="entry name" value="F-box domain"/>
    <property type="match status" value="1"/>
</dbReference>
<reference evidence="2" key="1">
    <citation type="submission" date="2019-01" db="EMBL/GenBank/DDBJ databases">
        <title>Draft genome sequences of three monokaryotic isolates of the white-rot basidiomycete fungus Dichomitus squalens.</title>
        <authorList>
            <consortium name="DOE Joint Genome Institute"/>
            <person name="Lopez S.C."/>
            <person name="Andreopoulos B."/>
            <person name="Pangilinan J."/>
            <person name="Lipzen A."/>
            <person name="Riley R."/>
            <person name="Ahrendt S."/>
            <person name="Ng V."/>
            <person name="Barry K."/>
            <person name="Daum C."/>
            <person name="Grigoriev I.V."/>
            <person name="Hilden K.S."/>
            <person name="Makela M.R."/>
            <person name="de Vries R.P."/>
        </authorList>
    </citation>
    <scope>NUCLEOTIDE SEQUENCE [LARGE SCALE GENOMIC DNA]</scope>
    <source>
        <strain evidence="2">OM18370.1</strain>
    </source>
</reference>
<accession>A0A4Q9MDU1</accession>
<dbReference type="SMART" id="SM00256">
    <property type="entry name" value="FBOX"/>
    <property type="match status" value="1"/>
</dbReference>
<dbReference type="Pfam" id="PF12937">
    <property type="entry name" value="F-box-like"/>
    <property type="match status" value="1"/>
</dbReference>
<evidence type="ECO:0000313" key="2">
    <source>
        <dbReference type="EMBL" id="TBU25409.1"/>
    </source>
</evidence>
<evidence type="ECO:0000259" key="1">
    <source>
        <dbReference type="PROSITE" id="PS50181"/>
    </source>
</evidence>
<dbReference type="OrthoDB" id="3256413at2759"/>
<gene>
    <name evidence="2" type="ORF">BD311DRAFT_669739</name>
</gene>
<protein>
    <recommendedName>
        <fullName evidence="1">F-box domain-containing protein</fullName>
    </recommendedName>
</protein>
<organism evidence="2">
    <name type="scientific">Dichomitus squalens</name>
    <dbReference type="NCBI Taxonomy" id="114155"/>
    <lineage>
        <taxon>Eukaryota</taxon>
        <taxon>Fungi</taxon>
        <taxon>Dikarya</taxon>
        <taxon>Basidiomycota</taxon>
        <taxon>Agaricomycotina</taxon>
        <taxon>Agaricomycetes</taxon>
        <taxon>Polyporales</taxon>
        <taxon>Polyporaceae</taxon>
        <taxon>Dichomitus</taxon>
    </lineage>
</organism>
<dbReference type="Gene3D" id="1.20.1280.50">
    <property type="match status" value="1"/>
</dbReference>
<dbReference type="InterPro" id="IPR001810">
    <property type="entry name" value="F-box_dom"/>
</dbReference>
<dbReference type="EMBL" id="ML143462">
    <property type="protein sequence ID" value="TBU25409.1"/>
    <property type="molecule type" value="Genomic_DNA"/>
</dbReference>
<proteinExistence type="predicted"/>
<dbReference type="PROSITE" id="PS50181">
    <property type="entry name" value="FBOX"/>
    <property type="match status" value="1"/>
</dbReference>
<dbReference type="CDD" id="cd09917">
    <property type="entry name" value="F-box_SF"/>
    <property type="match status" value="1"/>
</dbReference>